<dbReference type="PANTHER" id="PTHR43441:SF6">
    <property type="entry name" value="N-ACETYLTRANSFERASE DOMAIN-CONTAINING PROTEIN"/>
    <property type="match status" value="1"/>
</dbReference>
<dbReference type="InterPro" id="IPR051908">
    <property type="entry name" value="Ribosomal_N-acetyltransferase"/>
</dbReference>
<dbReference type="InterPro" id="IPR000182">
    <property type="entry name" value="GNAT_dom"/>
</dbReference>
<dbReference type="InterPro" id="IPR016181">
    <property type="entry name" value="Acyl_CoA_acyltransferase"/>
</dbReference>
<feature type="domain" description="N-acetyltransferase" evidence="1">
    <location>
        <begin position="21"/>
        <end position="161"/>
    </location>
</feature>
<dbReference type="RefSeq" id="WP_215488654.1">
    <property type="nucleotide sequence ID" value="NZ_BAAAPJ010000002.1"/>
</dbReference>
<accession>A0ABS5XY08</accession>
<evidence type="ECO:0000259" key="1">
    <source>
        <dbReference type="PROSITE" id="PS51186"/>
    </source>
</evidence>
<gene>
    <name evidence="2" type="ORF">J0P97_15305</name>
</gene>
<evidence type="ECO:0000313" key="3">
    <source>
        <dbReference type="Proteomes" id="UP000740605"/>
    </source>
</evidence>
<comment type="caution">
    <text evidence="2">The sequence shown here is derived from an EMBL/GenBank/DDBJ whole genome shotgun (WGS) entry which is preliminary data.</text>
</comment>
<dbReference type="SUPFAM" id="SSF55729">
    <property type="entry name" value="Acyl-CoA N-acyltransferases (Nat)"/>
    <property type="match status" value="1"/>
</dbReference>
<reference evidence="2 3" key="1">
    <citation type="submission" date="2021-03" db="EMBL/GenBank/DDBJ databases">
        <title>Microbacterium pauli sp. nov., isolated from microfiltered milk.</title>
        <authorList>
            <person name="Bellassi P."/>
            <person name="Fontana A."/>
            <person name="Callegari M.L."/>
            <person name="Lorenzo M."/>
            <person name="Cappa F."/>
        </authorList>
    </citation>
    <scope>NUCLEOTIDE SEQUENCE [LARGE SCALE GENOMIC DNA]</scope>
    <source>
        <strain evidence="2 3">DSM 18909</strain>
    </source>
</reference>
<organism evidence="2 3">
    <name type="scientific">Microbacterium flavum</name>
    <dbReference type="NCBI Taxonomy" id="415216"/>
    <lineage>
        <taxon>Bacteria</taxon>
        <taxon>Bacillati</taxon>
        <taxon>Actinomycetota</taxon>
        <taxon>Actinomycetes</taxon>
        <taxon>Micrococcales</taxon>
        <taxon>Microbacteriaceae</taxon>
        <taxon>Microbacterium</taxon>
    </lineage>
</organism>
<dbReference type="PROSITE" id="PS51186">
    <property type="entry name" value="GNAT"/>
    <property type="match status" value="1"/>
</dbReference>
<dbReference type="Pfam" id="PF13302">
    <property type="entry name" value="Acetyltransf_3"/>
    <property type="match status" value="1"/>
</dbReference>
<protein>
    <submittedName>
        <fullName evidence="2">GNAT family N-acetyltransferase</fullName>
    </submittedName>
</protein>
<proteinExistence type="predicted"/>
<dbReference type="PANTHER" id="PTHR43441">
    <property type="entry name" value="RIBOSOMAL-PROTEIN-SERINE ACETYLTRANSFERASE"/>
    <property type="match status" value="1"/>
</dbReference>
<dbReference type="Gene3D" id="3.40.630.30">
    <property type="match status" value="1"/>
</dbReference>
<sequence length="161" mass="17457">MILRSARLSLEPISPDLARRIVAREERPGDDWHREYPFEDELAPLSTLSAAKPSTTPFTMYLIRRADDGQAVGGFGFFGPPGAAGQVEFGYGLVPSARGAGLATEAVRLALEHAPAWGARVAVADTGVTNIASRRVLERNGLADVSRDDALVFYRRDFASR</sequence>
<dbReference type="EMBL" id="JAFLHG010000020">
    <property type="protein sequence ID" value="MBT8799424.1"/>
    <property type="molecule type" value="Genomic_DNA"/>
</dbReference>
<keyword evidence="3" id="KW-1185">Reference proteome</keyword>
<dbReference type="Proteomes" id="UP000740605">
    <property type="component" value="Unassembled WGS sequence"/>
</dbReference>
<name>A0ABS5XY08_9MICO</name>
<evidence type="ECO:0000313" key="2">
    <source>
        <dbReference type="EMBL" id="MBT8799424.1"/>
    </source>
</evidence>